<feature type="transmembrane region" description="Helical" evidence="1">
    <location>
        <begin position="6"/>
        <end position="22"/>
    </location>
</feature>
<reference evidence="2 3" key="1">
    <citation type="journal article" date="2015" name="Nature">
        <title>rRNA introns, odd ribosomes, and small enigmatic genomes across a large radiation of phyla.</title>
        <authorList>
            <person name="Brown C.T."/>
            <person name="Hug L.A."/>
            <person name="Thomas B.C."/>
            <person name="Sharon I."/>
            <person name="Castelle C.J."/>
            <person name="Singh A."/>
            <person name="Wilkins M.J."/>
            <person name="Williams K.H."/>
            <person name="Banfield J.F."/>
        </authorList>
    </citation>
    <scope>NUCLEOTIDE SEQUENCE [LARGE SCALE GENOMIC DNA]</scope>
</reference>
<dbReference type="AlphaFoldDB" id="A0A0G0I2N3"/>
<evidence type="ECO:0000313" key="3">
    <source>
        <dbReference type="Proteomes" id="UP000034603"/>
    </source>
</evidence>
<evidence type="ECO:0008006" key="4">
    <source>
        <dbReference type="Google" id="ProtNLM"/>
    </source>
</evidence>
<sequence>MKRDLVLHFIYLVPFFALIVVLKSWFKIPMIVEFAIGGLLGTFLPFLDYIIYAFVLKPQVPVVTGALNKKSILGAISQYENDKTIAGDLIFHTALFQAILLVFVFFVVSSSGSLLARGMVLSFALHLILDQVQQYSETKSFDSWFIKFPLALEPLQKKIFVVGNAVLLLVFGLLF</sequence>
<gene>
    <name evidence="2" type="ORF">US62_C0018G0020</name>
</gene>
<feature type="transmembrane region" description="Helical" evidence="1">
    <location>
        <begin position="89"/>
        <end position="108"/>
    </location>
</feature>
<protein>
    <recommendedName>
        <fullName evidence="4">Membrane-bound metal-dependent hydrolase</fullName>
    </recommendedName>
</protein>
<proteinExistence type="predicted"/>
<keyword evidence="1" id="KW-0472">Membrane</keyword>
<accession>A0A0G0I2N3</accession>
<dbReference type="EMBL" id="LBTR01000018">
    <property type="protein sequence ID" value="KKQ45170.1"/>
    <property type="molecule type" value="Genomic_DNA"/>
</dbReference>
<dbReference type="Proteomes" id="UP000034603">
    <property type="component" value="Unassembled WGS sequence"/>
</dbReference>
<organism evidence="2 3">
    <name type="scientific">Candidatus Woesebacteria bacterium GW2011_GWA1_37_8</name>
    <dbReference type="NCBI Taxonomy" id="1618546"/>
    <lineage>
        <taxon>Bacteria</taxon>
        <taxon>Candidatus Woeseibacteriota</taxon>
    </lineage>
</organism>
<keyword evidence="1" id="KW-1133">Transmembrane helix</keyword>
<feature type="transmembrane region" description="Helical" evidence="1">
    <location>
        <begin position="34"/>
        <end position="55"/>
    </location>
</feature>
<evidence type="ECO:0000313" key="2">
    <source>
        <dbReference type="EMBL" id="KKQ45170.1"/>
    </source>
</evidence>
<keyword evidence="1" id="KW-0812">Transmembrane</keyword>
<comment type="caution">
    <text evidence="2">The sequence shown here is derived from an EMBL/GenBank/DDBJ whole genome shotgun (WGS) entry which is preliminary data.</text>
</comment>
<name>A0A0G0I2N3_9BACT</name>
<evidence type="ECO:0000256" key="1">
    <source>
        <dbReference type="SAM" id="Phobius"/>
    </source>
</evidence>